<accession>A0A1Z5KU13</accession>
<comment type="caution">
    <text evidence="3">The sequence shown here is derived from an EMBL/GenBank/DDBJ whole genome shotgun (WGS) entry which is preliminary data.</text>
</comment>
<feature type="signal peptide" evidence="2">
    <location>
        <begin position="1"/>
        <end position="17"/>
    </location>
</feature>
<feature type="chain" id="PRO_5012554845" evidence="2">
    <location>
        <begin position="18"/>
        <end position="500"/>
    </location>
</feature>
<sequence>MQFRSVTLLLLPACTAGFFFNNNLIRPPAPTKPKVSSDEERAAAMSQYLAKAHEEKLRAVKAAEDKKMEEIRLLKEEIAALKAAKSPVVVSSPPPGPIGELAKYQEFMKTYIVNAHKQKVDAIKAAEAALNKRWEAKLAELGFGAPSPAVAPPSDILKPKVVNELLAARNEGVKASASAGKSRWGESEVHKVKTGTELGSFVKSDAPATLSAPPRVPVVASSPGDKITETPEIIAADHGLRADGGVGGPSLAERVALGPNIGAKIVAGVTSVSSKAPASSLTLEERLAGGVNIGARIVKQGSTVEPVPVATDDSTFFSMRNAKVLHEAEAGKSRWGTQEIERVRTLPRSSTAGTEKAVVPVPPEVEAADHGLRADGGVGGPTLAERIALGANIGAEIVAQSAPSSTSLYEKRNVQVTAAAAAGKSRWGSQEIGKLSSKTIDSVEIVNSHEDIFEQRNNKVLAESAAGKSRWGKEEITRLQMHSGSAKGFPAKVNGSVVGV</sequence>
<organism evidence="3 4">
    <name type="scientific">Fistulifera solaris</name>
    <name type="common">Oleaginous diatom</name>
    <dbReference type="NCBI Taxonomy" id="1519565"/>
    <lineage>
        <taxon>Eukaryota</taxon>
        <taxon>Sar</taxon>
        <taxon>Stramenopiles</taxon>
        <taxon>Ochrophyta</taxon>
        <taxon>Bacillariophyta</taxon>
        <taxon>Bacillariophyceae</taxon>
        <taxon>Bacillariophycidae</taxon>
        <taxon>Naviculales</taxon>
        <taxon>Naviculaceae</taxon>
        <taxon>Fistulifera</taxon>
    </lineage>
</organism>
<reference evidence="3 4" key="1">
    <citation type="journal article" date="2015" name="Plant Cell">
        <title>Oil accumulation by the oleaginous diatom Fistulifera solaris as revealed by the genome and transcriptome.</title>
        <authorList>
            <person name="Tanaka T."/>
            <person name="Maeda Y."/>
            <person name="Veluchamy A."/>
            <person name="Tanaka M."/>
            <person name="Abida H."/>
            <person name="Marechal E."/>
            <person name="Bowler C."/>
            <person name="Muto M."/>
            <person name="Sunaga Y."/>
            <person name="Tanaka M."/>
            <person name="Yoshino T."/>
            <person name="Taniguchi T."/>
            <person name="Fukuda Y."/>
            <person name="Nemoto M."/>
            <person name="Matsumoto M."/>
            <person name="Wong P.S."/>
            <person name="Aburatani S."/>
            <person name="Fujibuchi W."/>
        </authorList>
    </citation>
    <scope>NUCLEOTIDE SEQUENCE [LARGE SCALE GENOMIC DNA]</scope>
    <source>
        <strain evidence="3 4">JPCC DA0580</strain>
    </source>
</reference>
<evidence type="ECO:0000256" key="1">
    <source>
        <dbReference type="SAM" id="Coils"/>
    </source>
</evidence>
<evidence type="ECO:0000313" key="3">
    <source>
        <dbReference type="EMBL" id="GAX29531.1"/>
    </source>
</evidence>
<keyword evidence="1" id="KW-0175">Coiled coil</keyword>
<dbReference type="Proteomes" id="UP000198406">
    <property type="component" value="Unassembled WGS sequence"/>
</dbReference>
<gene>
    <name evidence="3" type="ORF">FisN_36Hh025</name>
</gene>
<dbReference type="OrthoDB" id="202237at2759"/>
<evidence type="ECO:0000256" key="2">
    <source>
        <dbReference type="SAM" id="SignalP"/>
    </source>
</evidence>
<keyword evidence="4" id="KW-1185">Reference proteome</keyword>
<name>A0A1Z5KU13_FISSO</name>
<proteinExistence type="predicted"/>
<dbReference type="AlphaFoldDB" id="A0A1Z5KU13"/>
<feature type="coiled-coil region" evidence="1">
    <location>
        <begin position="50"/>
        <end position="84"/>
    </location>
</feature>
<protein>
    <submittedName>
        <fullName evidence="3">Uncharacterized protein</fullName>
    </submittedName>
</protein>
<dbReference type="EMBL" id="BDSP01000291">
    <property type="protein sequence ID" value="GAX29531.1"/>
    <property type="molecule type" value="Genomic_DNA"/>
</dbReference>
<evidence type="ECO:0000313" key="4">
    <source>
        <dbReference type="Proteomes" id="UP000198406"/>
    </source>
</evidence>
<dbReference type="InParanoid" id="A0A1Z5KU13"/>
<keyword evidence="2" id="KW-0732">Signal</keyword>